<dbReference type="EMBL" id="JAIWYP010000006">
    <property type="protein sequence ID" value="KAH3808854.1"/>
    <property type="molecule type" value="Genomic_DNA"/>
</dbReference>
<reference evidence="2" key="1">
    <citation type="journal article" date="2019" name="bioRxiv">
        <title>The Genome of the Zebra Mussel, Dreissena polymorpha: A Resource for Invasive Species Research.</title>
        <authorList>
            <person name="McCartney M.A."/>
            <person name="Auch B."/>
            <person name="Kono T."/>
            <person name="Mallez S."/>
            <person name="Zhang Y."/>
            <person name="Obille A."/>
            <person name="Becker A."/>
            <person name="Abrahante J.E."/>
            <person name="Garbe J."/>
            <person name="Badalamenti J.P."/>
            <person name="Herman A."/>
            <person name="Mangelson H."/>
            <person name="Liachko I."/>
            <person name="Sullivan S."/>
            <person name="Sone E.D."/>
            <person name="Koren S."/>
            <person name="Silverstein K.A.T."/>
            <person name="Beckman K.B."/>
            <person name="Gohl D.M."/>
        </authorList>
    </citation>
    <scope>NUCLEOTIDE SEQUENCE</scope>
    <source>
        <strain evidence="2">Duluth1</strain>
        <tissue evidence="2">Whole animal</tissue>
    </source>
</reference>
<accession>A0A9D4G1F5</accession>
<evidence type="ECO:0000313" key="3">
    <source>
        <dbReference type="Proteomes" id="UP000828390"/>
    </source>
</evidence>
<feature type="compositionally biased region" description="Polar residues" evidence="1">
    <location>
        <begin position="61"/>
        <end position="90"/>
    </location>
</feature>
<proteinExistence type="predicted"/>
<comment type="caution">
    <text evidence="2">The sequence shown here is derived from an EMBL/GenBank/DDBJ whole genome shotgun (WGS) entry which is preliminary data.</text>
</comment>
<name>A0A9D4G1F5_DREPO</name>
<gene>
    <name evidence="2" type="ORF">DPMN_137213</name>
</gene>
<evidence type="ECO:0000313" key="2">
    <source>
        <dbReference type="EMBL" id="KAH3808854.1"/>
    </source>
</evidence>
<sequence>MPMDCTCHEVDMSEPLKCGPCNRCKRRADQMQHHGKGANEGQMEYAKTSSSGPSETRPPSGETSTAPSTSRPFARTSTLVRSARQTGSRPRNQRHLWATSEPAHRGTSLLSILLVRSPSRQERIAISSSQLMFSRNMLKFGRFQIRQRKCAQASYLMTTSLAGVHRSRFTRTRVRRSRAGCLGNCARRFPSRKRDQVRGIHKEMVRSNVSTERCFEW</sequence>
<keyword evidence="3" id="KW-1185">Reference proteome</keyword>
<dbReference type="AlphaFoldDB" id="A0A9D4G1F5"/>
<evidence type="ECO:0000256" key="1">
    <source>
        <dbReference type="SAM" id="MobiDB-lite"/>
    </source>
</evidence>
<feature type="region of interest" description="Disordered" evidence="1">
    <location>
        <begin position="32"/>
        <end position="101"/>
    </location>
</feature>
<organism evidence="2 3">
    <name type="scientific">Dreissena polymorpha</name>
    <name type="common">Zebra mussel</name>
    <name type="synonym">Mytilus polymorpha</name>
    <dbReference type="NCBI Taxonomy" id="45954"/>
    <lineage>
        <taxon>Eukaryota</taxon>
        <taxon>Metazoa</taxon>
        <taxon>Spiralia</taxon>
        <taxon>Lophotrochozoa</taxon>
        <taxon>Mollusca</taxon>
        <taxon>Bivalvia</taxon>
        <taxon>Autobranchia</taxon>
        <taxon>Heteroconchia</taxon>
        <taxon>Euheterodonta</taxon>
        <taxon>Imparidentia</taxon>
        <taxon>Neoheterodontei</taxon>
        <taxon>Myida</taxon>
        <taxon>Dreissenoidea</taxon>
        <taxon>Dreissenidae</taxon>
        <taxon>Dreissena</taxon>
    </lineage>
</organism>
<dbReference type="Proteomes" id="UP000828390">
    <property type="component" value="Unassembled WGS sequence"/>
</dbReference>
<reference evidence="2" key="2">
    <citation type="submission" date="2020-11" db="EMBL/GenBank/DDBJ databases">
        <authorList>
            <person name="McCartney M.A."/>
            <person name="Auch B."/>
            <person name="Kono T."/>
            <person name="Mallez S."/>
            <person name="Becker A."/>
            <person name="Gohl D.M."/>
            <person name="Silverstein K.A.T."/>
            <person name="Koren S."/>
            <person name="Bechman K.B."/>
            <person name="Herman A."/>
            <person name="Abrahante J.E."/>
            <person name="Garbe J."/>
        </authorList>
    </citation>
    <scope>NUCLEOTIDE SEQUENCE</scope>
    <source>
        <strain evidence="2">Duluth1</strain>
        <tissue evidence="2">Whole animal</tissue>
    </source>
</reference>
<protein>
    <submittedName>
        <fullName evidence="2">Uncharacterized protein</fullName>
    </submittedName>
</protein>